<dbReference type="CDD" id="cd17535">
    <property type="entry name" value="REC_NarL-like"/>
    <property type="match status" value="1"/>
</dbReference>
<dbReference type="AlphaFoldDB" id="C4KA06"/>
<dbReference type="InterPro" id="IPR039420">
    <property type="entry name" value="WalR-like"/>
</dbReference>
<dbReference type="InterPro" id="IPR000792">
    <property type="entry name" value="Tscrpt_reg_LuxR_C"/>
</dbReference>
<evidence type="ECO:0000256" key="2">
    <source>
        <dbReference type="ARBA" id="ARBA00023015"/>
    </source>
</evidence>
<dbReference type="InterPro" id="IPR016032">
    <property type="entry name" value="Sig_transdc_resp-reg_C-effctor"/>
</dbReference>
<dbReference type="SUPFAM" id="SSF52172">
    <property type="entry name" value="CheY-like"/>
    <property type="match status" value="1"/>
</dbReference>
<evidence type="ECO:0000256" key="1">
    <source>
        <dbReference type="ARBA" id="ARBA00022553"/>
    </source>
</evidence>
<dbReference type="PROSITE" id="PS50110">
    <property type="entry name" value="RESPONSE_REGULATORY"/>
    <property type="match status" value="1"/>
</dbReference>
<reference evidence="10" key="1">
    <citation type="submission" date="2009-05" db="EMBL/GenBank/DDBJ databases">
        <title>Complete sequence of chromosome of Thauera sp. MZ1T.</title>
        <authorList>
            <consortium name="US DOE Joint Genome Institute"/>
            <person name="Lucas S."/>
            <person name="Copeland A."/>
            <person name="Lapidus A."/>
            <person name="Glavina del Rio T."/>
            <person name="Dalin E."/>
            <person name="Tice H."/>
            <person name="Bruce D."/>
            <person name="Goodwin L."/>
            <person name="Pitluck S."/>
            <person name="Sims D."/>
            <person name="Brettin T."/>
            <person name="Detter J.C."/>
            <person name="Han C."/>
            <person name="Larimer F."/>
            <person name="Land M."/>
            <person name="Hauser L."/>
            <person name="Kyrpides N."/>
            <person name="Mikhailova N."/>
            <person name="Sayler G.S."/>
        </authorList>
    </citation>
    <scope>NUCLEOTIDE SEQUENCE [LARGE SCALE GENOMIC DNA]</scope>
    <source>
        <strain evidence="10">MZ1T</strain>
    </source>
</reference>
<name>C4KA06_THASP</name>
<dbReference type="Proteomes" id="UP000002186">
    <property type="component" value="Chromosome"/>
</dbReference>
<dbReference type="InterPro" id="IPR058245">
    <property type="entry name" value="NreC/VraR/RcsB-like_REC"/>
</dbReference>
<evidence type="ECO:0000256" key="3">
    <source>
        <dbReference type="ARBA" id="ARBA00023125"/>
    </source>
</evidence>
<dbReference type="GO" id="GO:0003677">
    <property type="term" value="F:DNA binding"/>
    <property type="evidence" value="ECO:0007669"/>
    <property type="project" value="UniProtKB-KW"/>
</dbReference>
<feature type="domain" description="Response regulatory" evidence="7">
    <location>
        <begin position="7"/>
        <end position="123"/>
    </location>
</feature>
<evidence type="ECO:0000313" key="8">
    <source>
        <dbReference type="EMBL" id="ACR01232.1"/>
    </source>
</evidence>
<keyword evidence="4" id="KW-0804">Transcription</keyword>
<dbReference type="RefSeq" id="WP_004301718.1">
    <property type="nucleotide sequence ID" value="NC_011662.2"/>
</dbReference>
<dbReference type="SMART" id="SM00448">
    <property type="entry name" value="REC"/>
    <property type="match status" value="1"/>
</dbReference>
<dbReference type="PROSITE" id="PS00622">
    <property type="entry name" value="HTH_LUXR_1"/>
    <property type="match status" value="1"/>
</dbReference>
<keyword evidence="3" id="KW-0238">DNA-binding</keyword>
<keyword evidence="10" id="KW-1185">Reference proteome</keyword>
<dbReference type="STRING" id="85643.Tmz1t_2630"/>
<dbReference type="GO" id="GO:0006355">
    <property type="term" value="P:regulation of DNA-templated transcription"/>
    <property type="evidence" value="ECO:0007669"/>
    <property type="project" value="InterPro"/>
</dbReference>
<dbReference type="CDD" id="cd06170">
    <property type="entry name" value="LuxR_C_like"/>
    <property type="match status" value="1"/>
</dbReference>
<dbReference type="SUPFAM" id="SSF46894">
    <property type="entry name" value="C-terminal effector domain of the bipartite response regulators"/>
    <property type="match status" value="1"/>
</dbReference>
<feature type="modified residue" description="4-aspartylphosphate" evidence="5">
    <location>
        <position position="58"/>
    </location>
</feature>
<dbReference type="Proteomes" id="UP000321192">
    <property type="component" value="Unassembled WGS sequence"/>
</dbReference>
<evidence type="ECO:0000313" key="11">
    <source>
        <dbReference type="Proteomes" id="UP000321192"/>
    </source>
</evidence>
<dbReference type="KEGG" id="tmz:Tmz1t_2630"/>
<dbReference type="Gene3D" id="3.40.50.2300">
    <property type="match status" value="1"/>
</dbReference>
<evidence type="ECO:0000313" key="10">
    <source>
        <dbReference type="Proteomes" id="UP000002186"/>
    </source>
</evidence>
<dbReference type="EMBL" id="CP001281">
    <property type="protein sequence ID" value="ACR01232.1"/>
    <property type="molecule type" value="Genomic_DNA"/>
</dbReference>
<evidence type="ECO:0000256" key="4">
    <source>
        <dbReference type="ARBA" id="ARBA00023163"/>
    </source>
</evidence>
<reference evidence="9 11" key="3">
    <citation type="submission" date="2018-09" db="EMBL/GenBank/DDBJ databases">
        <title>Metagenome Assembled Genomes from an Advanced Water Purification Facility.</title>
        <authorList>
            <person name="Stamps B.W."/>
            <person name="Spear J.R."/>
        </authorList>
    </citation>
    <scope>NUCLEOTIDE SEQUENCE [LARGE SCALE GENOMIC DNA]</scope>
    <source>
        <strain evidence="9">Bin_27_1</strain>
    </source>
</reference>
<dbReference type="PANTHER" id="PTHR43214">
    <property type="entry name" value="TWO-COMPONENT RESPONSE REGULATOR"/>
    <property type="match status" value="1"/>
</dbReference>
<proteinExistence type="predicted"/>
<dbReference type="PRINTS" id="PR00038">
    <property type="entry name" value="HTHLUXR"/>
</dbReference>
<accession>A0A5C7S470</accession>
<dbReference type="eggNOG" id="COG2197">
    <property type="taxonomic scope" value="Bacteria"/>
</dbReference>
<evidence type="ECO:0000259" key="7">
    <source>
        <dbReference type="PROSITE" id="PS50110"/>
    </source>
</evidence>
<keyword evidence="2" id="KW-0805">Transcription regulation</keyword>
<dbReference type="OrthoDB" id="9780593at2"/>
<dbReference type="HOGENOM" id="CLU_000445_90_10_4"/>
<evidence type="ECO:0000256" key="5">
    <source>
        <dbReference type="PROSITE-ProRule" id="PRU00169"/>
    </source>
</evidence>
<dbReference type="SMART" id="SM00421">
    <property type="entry name" value="HTH_LUXR"/>
    <property type="match status" value="1"/>
</dbReference>
<dbReference type="PANTHER" id="PTHR43214:SF41">
    <property type="entry name" value="NITRATE_NITRITE RESPONSE REGULATOR PROTEIN NARP"/>
    <property type="match status" value="1"/>
</dbReference>
<gene>
    <name evidence="8" type="ordered locus">Tmz1t_2630</name>
    <name evidence="9" type="ORF">E6Q80_22005</name>
</gene>
<dbReference type="InterPro" id="IPR011006">
    <property type="entry name" value="CheY-like_superfamily"/>
</dbReference>
<dbReference type="Pfam" id="PF00072">
    <property type="entry name" value="Response_reg"/>
    <property type="match status" value="1"/>
</dbReference>
<protein>
    <submittedName>
        <fullName evidence="9">Response regulator transcription factor</fullName>
    </submittedName>
    <submittedName>
        <fullName evidence="8">Two component transcriptional regulator, LuxR family</fullName>
    </submittedName>
</protein>
<keyword evidence="1 5" id="KW-0597">Phosphoprotein</keyword>
<dbReference type="EMBL" id="SSFD01000378">
    <property type="protein sequence ID" value="TXH78728.1"/>
    <property type="molecule type" value="Genomic_DNA"/>
</dbReference>
<evidence type="ECO:0000259" key="6">
    <source>
        <dbReference type="PROSITE" id="PS50043"/>
    </source>
</evidence>
<evidence type="ECO:0000313" key="9">
    <source>
        <dbReference type="EMBL" id="TXH78728.1"/>
    </source>
</evidence>
<sequence>MAEEKIRVLLVDDHTLFRSGIRSLLQSYVCFEVVGEAGDGREGIRLAGQLRPDVVLLDNNMPGLSGREAARLLLEEVPETRVLMLTVSEDADDLIETLRAGACGYLLKNIQAETLVSAIKTAAQGESVVSPQMMGKLLSGVRSSASRAAMGGAIAPAPGALARSAPAAGAEPAELEKLSPREREILRFIARGQSNKEIARALELAESTVKIHVQNMLRKLNLSSRVQAAVFAVENGLGQGPEG</sequence>
<organism evidence="8 10">
    <name type="scientific">Thauera aminoaromatica</name>
    <dbReference type="NCBI Taxonomy" id="164330"/>
    <lineage>
        <taxon>Bacteria</taxon>
        <taxon>Pseudomonadati</taxon>
        <taxon>Pseudomonadota</taxon>
        <taxon>Betaproteobacteria</taxon>
        <taxon>Rhodocyclales</taxon>
        <taxon>Zoogloeaceae</taxon>
        <taxon>Thauera</taxon>
    </lineage>
</organism>
<dbReference type="Pfam" id="PF00196">
    <property type="entry name" value="GerE"/>
    <property type="match status" value="1"/>
</dbReference>
<feature type="domain" description="HTH luxR-type" evidence="6">
    <location>
        <begin position="171"/>
        <end position="236"/>
    </location>
</feature>
<dbReference type="InterPro" id="IPR001789">
    <property type="entry name" value="Sig_transdc_resp-reg_receiver"/>
</dbReference>
<accession>C4KA06</accession>
<reference evidence="8 10" key="2">
    <citation type="journal article" date="2012" name="Stand. Genomic Sci.">
        <title>Complete genome sequence of Thauera aminoaromatica strain MZ1T.</title>
        <authorList>
            <person name="Jiang K."/>
            <person name="Sanseverino J."/>
            <person name="Chauhan A."/>
            <person name="Lucas S."/>
            <person name="Copeland A."/>
            <person name="Lapidus A."/>
            <person name="Del Rio T.G."/>
            <person name="Dalin E."/>
            <person name="Tice H."/>
            <person name="Bruce D."/>
            <person name="Goodwin L."/>
            <person name="Pitluck S."/>
            <person name="Sims D."/>
            <person name="Brettin T."/>
            <person name="Detter J.C."/>
            <person name="Han C."/>
            <person name="Chang Y.J."/>
            <person name="Larimer F."/>
            <person name="Land M."/>
            <person name="Hauser L."/>
            <person name="Kyrpides N.C."/>
            <person name="Mikhailova N."/>
            <person name="Moser S."/>
            <person name="Jegier P."/>
            <person name="Close D."/>
            <person name="Debruyn J.M."/>
            <person name="Wang Y."/>
            <person name="Layton A.C."/>
            <person name="Allen M.S."/>
            <person name="Sayler G.S."/>
        </authorList>
    </citation>
    <scope>NUCLEOTIDE SEQUENCE [LARGE SCALE GENOMIC DNA]</scope>
    <source>
        <strain evidence="8 10">MZ1T</strain>
    </source>
</reference>
<dbReference type="GO" id="GO:0000160">
    <property type="term" value="P:phosphorelay signal transduction system"/>
    <property type="evidence" value="ECO:0007669"/>
    <property type="project" value="InterPro"/>
</dbReference>
<dbReference type="PROSITE" id="PS50043">
    <property type="entry name" value="HTH_LUXR_2"/>
    <property type="match status" value="1"/>
</dbReference>